<evidence type="ECO:0000256" key="1">
    <source>
        <dbReference type="ARBA" id="ARBA00009497"/>
    </source>
</evidence>
<dbReference type="CDD" id="cd01043">
    <property type="entry name" value="DPS"/>
    <property type="match status" value="1"/>
</dbReference>
<dbReference type="AlphaFoldDB" id="A0A401Z742"/>
<keyword evidence="5" id="KW-1185">Reference proteome</keyword>
<evidence type="ECO:0000313" key="5">
    <source>
        <dbReference type="Proteomes" id="UP000287224"/>
    </source>
</evidence>
<dbReference type="Pfam" id="PF00210">
    <property type="entry name" value="Ferritin"/>
    <property type="match status" value="1"/>
</dbReference>
<dbReference type="GO" id="GO:0008199">
    <property type="term" value="F:ferric iron binding"/>
    <property type="evidence" value="ECO:0007669"/>
    <property type="project" value="InterPro"/>
</dbReference>
<evidence type="ECO:0000256" key="2">
    <source>
        <dbReference type="RuleBase" id="RU003875"/>
    </source>
</evidence>
<evidence type="ECO:0000313" key="4">
    <source>
        <dbReference type="EMBL" id="GCE02687.1"/>
    </source>
</evidence>
<feature type="domain" description="Ferritin/DPS" evidence="3">
    <location>
        <begin position="34"/>
        <end position="172"/>
    </location>
</feature>
<dbReference type="Proteomes" id="UP000287224">
    <property type="component" value="Unassembled WGS sequence"/>
</dbReference>
<comment type="similarity">
    <text evidence="1 2">Belongs to the Dps family.</text>
</comment>
<dbReference type="InterPro" id="IPR012347">
    <property type="entry name" value="Ferritin-like"/>
</dbReference>
<dbReference type="InterPro" id="IPR002177">
    <property type="entry name" value="DPS_DNA-bd"/>
</dbReference>
<protein>
    <recommendedName>
        <fullName evidence="3">Ferritin/DPS domain-containing protein</fullName>
    </recommendedName>
</protein>
<dbReference type="InterPro" id="IPR009078">
    <property type="entry name" value="Ferritin-like_SF"/>
</dbReference>
<evidence type="ECO:0000259" key="3">
    <source>
        <dbReference type="Pfam" id="PF00210"/>
    </source>
</evidence>
<sequence length="174" mass="19981">MGTTYKKTAEKQTSATYLTTEADMTELQIQAVSEILNQTLATVTALFIKTKNYHWHLSGPHFYNYHLLFDSQAEELYATIDILAERVRRIGGTTIRSVGHISQLQRIEDDNETGVDTLEMVRRLLLDTKILAQLLREAHTISSECHDIATTSVLENLLDETEKRRWFLAELARR</sequence>
<dbReference type="PIRSF" id="PIRSF005900">
    <property type="entry name" value="Dps"/>
    <property type="match status" value="1"/>
</dbReference>
<dbReference type="InterPro" id="IPR008331">
    <property type="entry name" value="Ferritin_DPS_dom"/>
</dbReference>
<accession>A0A401Z742</accession>
<gene>
    <name evidence="4" type="ORF">KDAU_00160</name>
</gene>
<dbReference type="Gene3D" id="1.20.1260.10">
    <property type="match status" value="1"/>
</dbReference>
<dbReference type="SUPFAM" id="SSF47240">
    <property type="entry name" value="Ferritin-like"/>
    <property type="match status" value="1"/>
</dbReference>
<dbReference type="PRINTS" id="PR01346">
    <property type="entry name" value="HELNAPAPROT"/>
</dbReference>
<dbReference type="PANTHER" id="PTHR42932:SF3">
    <property type="entry name" value="DNA PROTECTION DURING STARVATION PROTEIN"/>
    <property type="match status" value="1"/>
</dbReference>
<reference evidence="5" key="1">
    <citation type="submission" date="2018-12" db="EMBL/GenBank/DDBJ databases">
        <title>Tengunoibacter tsumagoiensis gen. nov., sp. nov., Dictyobacter kobayashii sp. nov., D. alpinus sp. nov., and D. joshuensis sp. nov. and description of Dictyobacteraceae fam. nov. within the order Ktedonobacterales isolated from Tengu-no-mugimeshi.</title>
        <authorList>
            <person name="Wang C.M."/>
            <person name="Zheng Y."/>
            <person name="Sakai Y."/>
            <person name="Toyoda A."/>
            <person name="Minakuchi Y."/>
            <person name="Abe K."/>
            <person name="Yokota A."/>
            <person name="Yabe S."/>
        </authorList>
    </citation>
    <scope>NUCLEOTIDE SEQUENCE [LARGE SCALE GENOMIC DNA]</scope>
    <source>
        <strain evidence="5">S-27</strain>
    </source>
</reference>
<proteinExistence type="inferred from homology"/>
<dbReference type="PANTHER" id="PTHR42932">
    <property type="entry name" value="GENERAL STRESS PROTEIN 20U"/>
    <property type="match status" value="1"/>
</dbReference>
<name>A0A401Z742_9CHLR</name>
<organism evidence="4 5">
    <name type="scientific">Dictyobacter aurantiacus</name>
    <dbReference type="NCBI Taxonomy" id="1936993"/>
    <lineage>
        <taxon>Bacteria</taxon>
        <taxon>Bacillati</taxon>
        <taxon>Chloroflexota</taxon>
        <taxon>Ktedonobacteria</taxon>
        <taxon>Ktedonobacterales</taxon>
        <taxon>Dictyobacteraceae</taxon>
        <taxon>Dictyobacter</taxon>
    </lineage>
</organism>
<comment type="caution">
    <text evidence="4">The sequence shown here is derived from an EMBL/GenBank/DDBJ whole genome shotgun (WGS) entry which is preliminary data.</text>
</comment>
<dbReference type="EMBL" id="BIFQ01000001">
    <property type="protein sequence ID" value="GCE02687.1"/>
    <property type="molecule type" value="Genomic_DNA"/>
</dbReference>